<evidence type="ECO:0000256" key="11">
    <source>
        <dbReference type="ARBA" id="ARBA00022989"/>
    </source>
</evidence>
<keyword evidence="7" id="KW-0812">Transmembrane</keyword>
<evidence type="ECO:0000256" key="13">
    <source>
        <dbReference type="PROSITE-ProRule" id="PRU00169"/>
    </source>
</evidence>
<dbReference type="Pfam" id="PF02518">
    <property type="entry name" value="HATPase_c"/>
    <property type="match status" value="1"/>
</dbReference>
<feature type="domain" description="Histidine kinase" evidence="15">
    <location>
        <begin position="1552"/>
        <end position="1774"/>
    </location>
</feature>
<evidence type="ECO:0000259" key="16">
    <source>
        <dbReference type="PROSITE" id="PS50110"/>
    </source>
</evidence>
<evidence type="ECO:0000256" key="8">
    <source>
        <dbReference type="ARBA" id="ARBA00022741"/>
    </source>
</evidence>
<dbReference type="InterPro" id="IPR003594">
    <property type="entry name" value="HATPase_dom"/>
</dbReference>
<keyword evidence="8" id="KW-0547">Nucleotide-binding</keyword>
<dbReference type="GO" id="GO:0005886">
    <property type="term" value="C:plasma membrane"/>
    <property type="evidence" value="ECO:0007669"/>
    <property type="project" value="UniProtKB-SubCell"/>
</dbReference>
<dbReference type="SMART" id="SM00065">
    <property type="entry name" value="GAF"/>
    <property type="match status" value="1"/>
</dbReference>
<organism evidence="17 18">
    <name type="scientific">Peltaster fructicola</name>
    <dbReference type="NCBI Taxonomy" id="286661"/>
    <lineage>
        <taxon>Eukaryota</taxon>
        <taxon>Fungi</taxon>
        <taxon>Dikarya</taxon>
        <taxon>Ascomycota</taxon>
        <taxon>Pezizomycotina</taxon>
        <taxon>Dothideomycetes</taxon>
        <taxon>Dothideomycetes incertae sedis</taxon>
        <taxon>Peltaster</taxon>
    </lineage>
</organism>
<dbReference type="Gene3D" id="1.10.287.130">
    <property type="match status" value="1"/>
</dbReference>
<evidence type="ECO:0000256" key="4">
    <source>
        <dbReference type="ARBA" id="ARBA00022475"/>
    </source>
</evidence>
<evidence type="ECO:0000256" key="2">
    <source>
        <dbReference type="ARBA" id="ARBA00004651"/>
    </source>
</evidence>
<keyword evidence="10" id="KW-0067">ATP-binding</keyword>
<name>A0A6H0XPJ9_9PEZI</name>
<dbReference type="EC" id="2.7.13.3" evidence="3"/>
<dbReference type="SUPFAM" id="SSF55874">
    <property type="entry name" value="ATPase domain of HSP90 chaperone/DNA topoisomerase II/histidine kinase"/>
    <property type="match status" value="1"/>
</dbReference>
<dbReference type="GO" id="GO:0000155">
    <property type="term" value="F:phosphorelay sensor kinase activity"/>
    <property type="evidence" value="ECO:0007669"/>
    <property type="project" value="InterPro"/>
</dbReference>
<sequence length="1938" mass="214479">MPPQKPGQLPMIASIIEATSATHVADLEYLASCKTVPLLDLLDFAIGACAALEIVHHSYGLMHGELRNDAFHFDRTTRAVRLLNFDFGARNFVNSFTNAGWSHLLTEAGVSYKLQFFAPEQTGRLPVDPDMRTDIYSLGLGLWSLATGRHPFAGLGPLETIQAVLSQPLPPIETESSIMQAVLQVVAKMTRKAMHERYNSVSGAKKDLEQIRRLFIAGLDVESFEAGQDDISPVFKLATRLIGRTSEQKKILEVVNEALSRAASRGPDHDLGSLYRELQTSNSLDACRSEGELLSPSTLEDFTLVEPDGTSFVAISGESGYGKTFLVHSTLSLIRGRMLLATVQLERMKTRPLAPILKLVSSLLKQIFSDADVETDIHTAIRLQLQPHWPTICPHLELPLWLLGTGQARSPNEGSKSPLVEHEPLTATQAQHLSQIIIGNLSVVSRLRAVCLAVDDGDLIDDESLEILQMVVSRSLPLVLIMTHKPGHAVSRHFEDFRPRTTCIELKPFSKRDTEVFVSETIHHPPTSCAPLGSLVYERSAGVPLHIKSFMDKCSVANLIYFCWQDRCWKYKIDRIAEYPPIADGHKTVQATIYQRYLEMPSGVRALLSWAALLESSFAFTLLKRINDDSVQLSLNNVPPHIHDCLESLQQAISKFILLPTNDENLFRFTEGGYRDAALQLNDVYESSAMHYVVATSMIASRYEQDTGARVYQVAEHIMDSLEMIRIHAIRKEAFLRVLTTASSALRDAGAYTRSASYCDGALMLASDEPWTLESFQLYNQTAEIFHLARRPGQALDILDRIERNVPELHLRVSAAVTRSRIHASRGDGSAAYTTLLSIKGQLVSQHIPADLQACKDWLRNGLSRTACSQPFATTLLSETLLASLWMDSLLTFQHAISLVSAWDGSEANPHAITGLTYLCAVALFELKDLDQCLKLRAKVVRIMARSDCTRDVWSRGLVLRAMLVGHLEVGSREQIDDLTQALESSSSHSDKSFRLLNIATLVVLRVCIADDLDSILRFIDQATSDIIDWQNDRNSGIMLVCARQVVRCLRGLTRIDTAQTIMCDADHDSETFALNMQEPCHELLRVLYKGCRVTMLNVYGYHREALELGRTLMPWVNDVRVSLFLNAIFYQTGLAIAAVLRLEPDREDREQLLGYIRLIRARIALIAKTGIPQCEAWLLALEGEIANDASSLRLLNLAVETIDGRGSPVELGICLELYIKCLTRTGAGIAVQPLVEKCSASYASVGAAAKALQVLRLDGRNLDILPVKAIIIGPQDNSYDAHGPVWQQSRTSASTTQPVELIDDGRSIQSIRPQLSETLGNPLDAQDSQAYKMALGTLDIIDLHSIISASQAMSSELNTERLLRNLAKIIAESTAAMTCSIVTRPDDQDGWFVTAQSDEKLIRLEEWTRPLAKQINVYVLRFCEEVLIHDTGDNETFANSSALQCEKEASVLCVPLMHSNVLLGSVYCQALPHTFTERTMALVRLLVMQLSICLSNALGFKRLEKASADNLAMLKIQQTATDHARVAELKAVDNLRQKEEAMKAKELFLANISHELRTPLNGVIGLADILKDTKLTSHQSDCARSIGVCADTLLAVINDILDFSKLEAGKMQCENQPIRLSQRINDIMNALRATRSRPGVETIDDIQLDPDLIVLGDMSRLQQVIMNLMSNAYKFTAKGFVKVAVKVESRSSHRLTVMISVADSGIGISAGVQQKLFLPFTQADSTTQRLYGGTGLGLSICKAIIEDVMSGRIWLESAVGKGTTVSFVVPFDIVDNDAHAAVCRSPDVVRPAGKRLKSRQLKICIAEDNAVNRKIATTYVKKLGYMAEAFENGRLAVNAVVEGEFDAILMDVQMPTLDGYGATKEIRQHETPRIRDIVIIALTASTIQGDREKCIEAGMDGYVVSILLRTMWYANGSKTKPMRLQTLKEAIAEFLEE</sequence>
<dbReference type="PANTHER" id="PTHR45339">
    <property type="entry name" value="HYBRID SIGNAL TRANSDUCTION HISTIDINE KINASE J"/>
    <property type="match status" value="1"/>
</dbReference>
<dbReference type="InterPro" id="IPR003661">
    <property type="entry name" value="HisK_dim/P_dom"/>
</dbReference>
<dbReference type="PROSITE" id="PS50109">
    <property type="entry name" value="HIS_KIN"/>
    <property type="match status" value="1"/>
</dbReference>
<dbReference type="PROSITE" id="PS50011">
    <property type="entry name" value="PROTEIN_KINASE_DOM"/>
    <property type="match status" value="1"/>
</dbReference>
<keyword evidence="5 13" id="KW-0597">Phosphoprotein</keyword>
<evidence type="ECO:0000259" key="15">
    <source>
        <dbReference type="PROSITE" id="PS50109"/>
    </source>
</evidence>
<dbReference type="SMART" id="SM00448">
    <property type="entry name" value="REC"/>
    <property type="match status" value="1"/>
</dbReference>
<dbReference type="EMBL" id="CP051139">
    <property type="protein sequence ID" value="QIW96548.1"/>
    <property type="molecule type" value="Genomic_DNA"/>
</dbReference>
<evidence type="ECO:0000256" key="1">
    <source>
        <dbReference type="ARBA" id="ARBA00000085"/>
    </source>
</evidence>
<dbReference type="InterPro" id="IPR036890">
    <property type="entry name" value="HATPase_C_sf"/>
</dbReference>
<dbReference type="InterPro" id="IPR029016">
    <property type="entry name" value="GAF-like_dom_sf"/>
</dbReference>
<keyword evidence="12" id="KW-0472">Membrane</keyword>
<evidence type="ECO:0000259" key="14">
    <source>
        <dbReference type="PROSITE" id="PS50011"/>
    </source>
</evidence>
<dbReference type="FunFam" id="1.10.287.130:FF:000003">
    <property type="entry name" value="Histidine kinase"/>
    <property type="match status" value="1"/>
</dbReference>
<evidence type="ECO:0000256" key="10">
    <source>
        <dbReference type="ARBA" id="ARBA00022840"/>
    </source>
</evidence>
<reference evidence="17 18" key="1">
    <citation type="journal article" date="2016" name="Sci. Rep.">
        <title>Peltaster fructicola genome reveals evolution from an invasive phytopathogen to an ectophytic parasite.</title>
        <authorList>
            <person name="Xu C."/>
            <person name="Chen H."/>
            <person name="Gleason M.L."/>
            <person name="Xu J.R."/>
            <person name="Liu H."/>
            <person name="Zhang R."/>
            <person name="Sun G."/>
        </authorList>
    </citation>
    <scope>NUCLEOTIDE SEQUENCE [LARGE SCALE GENOMIC DNA]</scope>
    <source>
        <strain evidence="17 18">LNHT1506</strain>
    </source>
</reference>
<dbReference type="InterPro" id="IPR004358">
    <property type="entry name" value="Sig_transdc_His_kin-like_C"/>
</dbReference>
<proteinExistence type="predicted"/>
<dbReference type="InterPro" id="IPR036097">
    <property type="entry name" value="HisK_dim/P_sf"/>
</dbReference>
<dbReference type="Proteomes" id="UP000503462">
    <property type="component" value="Chromosome 1"/>
</dbReference>
<gene>
    <name evidence="17" type="ORF">AMS68_002066</name>
</gene>
<keyword evidence="11" id="KW-1133">Transmembrane helix</keyword>
<dbReference type="InterPro" id="IPR041664">
    <property type="entry name" value="AAA_16"/>
</dbReference>
<evidence type="ECO:0000313" key="17">
    <source>
        <dbReference type="EMBL" id="QIW96548.1"/>
    </source>
</evidence>
<dbReference type="InterPro" id="IPR003018">
    <property type="entry name" value="GAF"/>
</dbReference>
<dbReference type="SUPFAM" id="SSF47384">
    <property type="entry name" value="Homodimeric domain of signal transducing histidine kinase"/>
    <property type="match status" value="1"/>
</dbReference>
<dbReference type="Gene3D" id="1.10.510.10">
    <property type="entry name" value="Transferase(Phosphotransferase) domain 1"/>
    <property type="match status" value="1"/>
</dbReference>
<dbReference type="InterPro" id="IPR001789">
    <property type="entry name" value="Sig_transdc_resp-reg_receiver"/>
</dbReference>
<dbReference type="InterPro" id="IPR027417">
    <property type="entry name" value="P-loop_NTPase"/>
</dbReference>
<comment type="subcellular location">
    <subcellularLocation>
        <location evidence="2">Cell membrane</location>
        <topology evidence="2">Multi-pass membrane protein</topology>
    </subcellularLocation>
</comment>
<dbReference type="SUPFAM" id="SSF56112">
    <property type="entry name" value="Protein kinase-like (PK-like)"/>
    <property type="match status" value="1"/>
</dbReference>
<evidence type="ECO:0000256" key="7">
    <source>
        <dbReference type="ARBA" id="ARBA00022692"/>
    </source>
</evidence>
<dbReference type="SMART" id="SM00387">
    <property type="entry name" value="HATPase_c"/>
    <property type="match status" value="1"/>
</dbReference>
<dbReference type="PANTHER" id="PTHR45339:SF5">
    <property type="entry name" value="HISTIDINE KINASE"/>
    <property type="match status" value="1"/>
</dbReference>
<evidence type="ECO:0000256" key="12">
    <source>
        <dbReference type="ARBA" id="ARBA00023136"/>
    </source>
</evidence>
<keyword evidence="4" id="KW-1003">Cell membrane</keyword>
<dbReference type="Pfam" id="PF00512">
    <property type="entry name" value="HisKA"/>
    <property type="match status" value="1"/>
</dbReference>
<comment type="catalytic activity">
    <reaction evidence="1">
        <text>ATP + protein L-histidine = ADP + protein N-phospho-L-histidine.</text>
        <dbReference type="EC" id="2.7.13.3"/>
    </reaction>
</comment>
<dbReference type="CDD" id="cd00082">
    <property type="entry name" value="HisKA"/>
    <property type="match status" value="1"/>
</dbReference>
<evidence type="ECO:0000256" key="5">
    <source>
        <dbReference type="ARBA" id="ARBA00022553"/>
    </source>
</evidence>
<keyword evidence="6" id="KW-0808">Transferase</keyword>
<dbReference type="InterPro" id="IPR005467">
    <property type="entry name" value="His_kinase_dom"/>
</dbReference>
<evidence type="ECO:0000313" key="18">
    <source>
        <dbReference type="Proteomes" id="UP000503462"/>
    </source>
</evidence>
<keyword evidence="18" id="KW-1185">Reference proteome</keyword>
<dbReference type="SMART" id="SM00388">
    <property type="entry name" value="HisKA"/>
    <property type="match status" value="1"/>
</dbReference>
<dbReference type="SUPFAM" id="SSF52172">
    <property type="entry name" value="CheY-like"/>
    <property type="match status" value="1"/>
</dbReference>
<dbReference type="Pfam" id="PF00072">
    <property type="entry name" value="Response_reg"/>
    <property type="match status" value="1"/>
</dbReference>
<dbReference type="PROSITE" id="PS50110">
    <property type="entry name" value="RESPONSE_REGULATORY"/>
    <property type="match status" value="1"/>
</dbReference>
<dbReference type="InterPro" id="IPR000719">
    <property type="entry name" value="Prot_kinase_dom"/>
</dbReference>
<feature type="domain" description="Response regulatory" evidence="16">
    <location>
        <begin position="1803"/>
        <end position="1921"/>
    </location>
</feature>
<dbReference type="Gene3D" id="3.30.565.10">
    <property type="entry name" value="Histidine kinase-like ATPase, C-terminal domain"/>
    <property type="match status" value="1"/>
</dbReference>
<dbReference type="InterPro" id="IPR011009">
    <property type="entry name" value="Kinase-like_dom_sf"/>
</dbReference>
<dbReference type="Gene3D" id="3.30.450.40">
    <property type="match status" value="1"/>
</dbReference>
<dbReference type="CDD" id="cd17546">
    <property type="entry name" value="REC_hyHK_CKI1_RcsC-like"/>
    <property type="match status" value="1"/>
</dbReference>
<dbReference type="CDD" id="cd16922">
    <property type="entry name" value="HATPase_EvgS-ArcB-TorS-like"/>
    <property type="match status" value="1"/>
</dbReference>
<dbReference type="InterPro" id="IPR011006">
    <property type="entry name" value="CheY-like_superfamily"/>
</dbReference>
<dbReference type="PRINTS" id="PR00344">
    <property type="entry name" value="BCTRLSENSOR"/>
</dbReference>
<evidence type="ECO:0000256" key="9">
    <source>
        <dbReference type="ARBA" id="ARBA00022777"/>
    </source>
</evidence>
<dbReference type="SUPFAM" id="SSF55781">
    <property type="entry name" value="GAF domain-like"/>
    <property type="match status" value="1"/>
</dbReference>
<dbReference type="GO" id="GO:0005524">
    <property type="term" value="F:ATP binding"/>
    <property type="evidence" value="ECO:0007669"/>
    <property type="project" value="UniProtKB-KW"/>
</dbReference>
<dbReference type="SUPFAM" id="SSF52540">
    <property type="entry name" value="P-loop containing nucleoside triphosphate hydrolases"/>
    <property type="match status" value="1"/>
</dbReference>
<dbReference type="OrthoDB" id="60033at2759"/>
<dbReference type="Pfam" id="PF01590">
    <property type="entry name" value="GAF"/>
    <property type="match status" value="1"/>
</dbReference>
<evidence type="ECO:0000256" key="3">
    <source>
        <dbReference type="ARBA" id="ARBA00012438"/>
    </source>
</evidence>
<evidence type="ECO:0000256" key="6">
    <source>
        <dbReference type="ARBA" id="ARBA00022679"/>
    </source>
</evidence>
<dbReference type="FunFam" id="3.30.565.10:FF:000010">
    <property type="entry name" value="Sensor histidine kinase RcsC"/>
    <property type="match status" value="1"/>
</dbReference>
<protein>
    <recommendedName>
        <fullName evidence="3">histidine kinase</fullName>
        <ecNumber evidence="3">2.7.13.3</ecNumber>
    </recommendedName>
</protein>
<keyword evidence="9" id="KW-0418">Kinase</keyword>
<feature type="modified residue" description="4-aspartylphosphate" evidence="13">
    <location>
        <position position="1852"/>
    </location>
</feature>
<feature type="domain" description="Protein kinase" evidence="14">
    <location>
        <begin position="1"/>
        <end position="216"/>
    </location>
</feature>
<dbReference type="Pfam" id="PF13191">
    <property type="entry name" value="AAA_16"/>
    <property type="match status" value="1"/>
</dbReference>
<accession>A0A6H0XPJ9</accession>
<dbReference type="Gene3D" id="3.40.50.2300">
    <property type="match status" value="1"/>
</dbReference>